<dbReference type="EMBL" id="LXPS01000038">
    <property type="protein sequence ID" value="OAE38371.1"/>
    <property type="molecule type" value="Genomic_DNA"/>
</dbReference>
<dbReference type="Proteomes" id="UP000077098">
    <property type="component" value="Unassembled WGS sequence"/>
</dbReference>
<accession>A0A176WYF7</accession>
<protein>
    <submittedName>
        <fullName evidence="1">Uncharacterized protein</fullName>
    </submittedName>
</protein>
<comment type="caution">
    <text evidence="1">The sequence shown here is derived from an EMBL/GenBank/DDBJ whole genome shotgun (WGS) entry which is preliminary data.</text>
</comment>
<evidence type="ECO:0000313" key="1">
    <source>
        <dbReference type="EMBL" id="OAE38371.1"/>
    </source>
</evidence>
<dbReference type="AlphaFoldDB" id="A0A176WYF7"/>
<gene>
    <name evidence="1" type="ORF">A7J57_18025</name>
</gene>
<sequence>MAKDPFTPQMRHGWMPDQVRHDGRRKRFENRTRHDCRNGFILITGGCECDSTSSRKSLPANHFSASETAGHKKTAPALFLPVAV</sequence>
<reference evidence="1 2" key="1">
    <citation type="submission" date="2016-05" db="EMBL/GenBank/DDBJ databases">
        <authorList>
            <person name="Lavstsen T."/>
            <person name="Jespersen J.S."/>
        </authorList>
    </citation>
    <scope>NUCLEOTIDE SEQUENCE [LARGE SCALE GENOMIC DNA]</scope>
    <source>
        <strain evidence="1 2">KCJ1736</strain>
    </source>
</reference>
<name>A0A176WYF7_AGRTU</name>
<proteinExistence type="predicted"/>
<evidence type="ECO:0000313" key="2">
    <source>
        <dbReference type="Proteomes" id="UP000077098"/>
    </source>
</evidence>
<organism evidence="1 2">
    <name type="scientific">Agrobacterium tumefaciens</name>
    <dbReference type="NCBI Taxonomy" id="358"/>
    <lineage>
        <taxon>Bacteria</taxon>
        <taxon>Pseudomonadati</taxon>
        <taxon>Pseudomonadota</taxon>
        <taxon>Alphaproteobacteria</taxon>
        <taxon>Hyphomicrobiales</taxon>
        <taxon>Rhizobiaceae</taxon>
        <taxon>Rhizobium/Agrobacterium group</taxon>
        <taxon>Agrobacterium</taxon>
        <taxon>Agrobacterium tumefaciens complex</taxon>
    </lineage>
</organism>